<dbReference type="EMBL" id="BAABIS010000001">
    <property type="protein sequence ID" value="GAA4871068.1"/>
    <property type="molecule type" value="Genomic_DNA"/>
</dbReference>
<feature type="domain" description="Major facilitator superfamily (MFS) profile" evidence="10">
    <location>
        <begin position="30"/>
        <end position="418"/>
    </location>
</feature>
<feature type="transmembrane region" description="Helical" evidence="9">
    <location>
        <begin position="154"/>
        <end position="178"/>
    </location>
</feature>
<name>A0ABP9EAM9_9ACTN</name>
<reference evidence="12" key="1">
    <citation type="journal article" date="2019" name="Int. J. Syst. Evol. Microbiol.">
        <title>The Global Catalogue of Microorganisms (GCM) 10K type strain sequencing project: providing services to taxonomists for standard genome sequencing and annotation.</title>
        <authorList>
            <consortium name="The Broad Institute Genomics Platform"/>
            <consortium name="The Broad Institute Genome Sequencing Center for Infectious Disease"/>
            <person name="Wu L."/>
            <person name="Ma J."/>
        </authorList>
    </citation>
    <scope>NUCLEOTIDE SEQUENCE [LARGE SCALE GENOMIC DNA]</scope>
    <source>
        <strain evidence="12">JCM 13006</strain>
    </source>
</reference>
<comment type="subcellular location">
    <subcellularLocation>
        <location evidence="1">Cell membrane</location>
        <topology evidence="1">Multi-pass membrane protein</topology>
    </subcellularLocation>
</comment>
<sequence>MTGPTVDAGGDQSTVTEPIPATDRAPGAATVAVLGALVALGPLTTDLYLPALPGLTADLHSTAPAAQLTLTGSLLGLALGQLLFGPLSDRLGRRRPLLVGMAVYTLATVVCALADSMAVLVVGRALQGAAGAAGLVISRAIVRDRLEGVAMIRFLASMGLISGLAPILAPVVGAQLLHVTDWRGTFAVLAVLGALLTAGAALWLRETLPAEKRHGDGLSTTVRAIGGLLRDRPFLGYVLTSTFAFGALFAYVGGSSVVLQTVYGVSPQTYSLIFAVNSIAVVGFTQLNGRVLVQRFSSRSLLIVGLAAAALAGGAVVLFTTAWDVGLAGVWPALFLLMASMGIVLPNSSAQALTMAPHAAGSASALLGTGTFLCGSVVAPLSSAGGHPSALALGAVVLTCAVIALAAYLALCRPQPAETARASV</sequence>
<dbReference type="NCBIfam" id="TIGR00710">
    <property type="entry name" value="efflux_Bcr_CflA"/>
    <property type="match status" value="1"/>
</dbReference>
<evidence type="ECO:0000256" key="4">
    <source>
        <dbReference type="ARBA" id="ARBA00022475"/>
    </source>
</evidence>
<feature type="transmembrane region" description="Helical" evidence="9">
    <location>
        <begin position="329"/>
        <end position="347"/>
    </location>
</feature>
<dbReference type="SUPFAM" id="SSF103473">
    <property type="entry name" value="MFS general substrate transporter"/>
    <property type="match status" value="1"/>
</dbReference>
<dbReference type="Proteomes" id="UP001501752">
    <property type="component" value="Unassembled WGS sequence"/>
</dbReference>
<keyword evidence="4" id="KW-1003">Cell membrane</keyword>
<gene>
    <name evidence="11" type="ORF">GCM10023235_57430</name>
</gene>
<keyword evidence="6 9" id="KW-1133">Transmembrane helix</keyword>
<evidence type="ECO:0000256" key="8">
    <source>
        <dbReference type="SAM" id="MobiDB-lite"/>
    </source>
</evidence>
<keyword evidence="12" id="KW-1185">Reference proteome</keyword>
<evidence type="ECO:0000259" key="10">
    <source>
        <dbReference type="PROSITE" id="PS50850"/>
    </source>
</evidence>
<keyword evidence="7 9" id="KW-0472">Membrane</keyword>
<dbReference type="Gene3D" id="1.20.1720.10">
    <property type="entry name" value="Multidrug resistance protein D"/>
    <property type="match status" value="1"/>
</dbReference>
<evidence type="ECO:0000256" key="3">
    <source>
        <dbReference type="ARBA" id="ARBA00022448"/>
    </source>
</evidence>
<keyword evidence="3" id="KW-0813">Transport</keyword>
<evidence type="ECO:0000256" key="1">
    <source>
        <dbReference type="ARBA" id="ARBA00004651"/>
    </source>
</evidence>
<feature type="transmembrane region" description="Helical" evidence="9">
    <location>
        <begin position="65"/>
        <end position="85"/>
    </location>
</feature>
<dbReference type="InterPro" id="IPR020846">
    <property type="entry name" value="MFS_dom"/>
</dbReference>
<dbReference type="InterPro" id="IPR004812">
    <property type="entry name" value="Efflux_drug-R_Bcr/CmlA"/>
</dbReference>
<feature type="transmembrane region" description="Helical" evidence="9">
    <location>
        <begin position="391"/>
        <end position="411"/>
    </location>
</feature>
<dbReference type="PANTHER" id="PTHR23502:SF132">
    <property type="entry name" value="POLYAMINE TRANSPORTER 2-RELATED"/>
    <property type="match status" value="1"/>
</dbReference>
<feature type="transmembrane region" description="Helical" evidence="9">
    <location>
        <begin position="234"/>
        <end position="252"/>
    </location>
</feature>
<comment type="similarity">
    <text evidence="2">Belongs to the major facilitator superfamily. Bcr/CmlA family.</text>
</comment>
<feature type="transmembrane region" description="Helical" evidence="9">
    <location>
        <begin position="272"/>
        <end position="289"/>
    </location>
</feature>
<feature type="transmembrane region" description="Helical" evidence="9">
    <location>
        <begin position="359"/>
        <end position="379"/>
    </location>
</feature>
<evidence type="ECO:0000313" key="12">
    <source>
        <dbReference type="Proteomes" id="UP001501752"/>
    </source>
</evidence>
<feature type="transmembrane region" description="Helical" evidence="9">
    <location>
        <begin position="301"/>
        <end position="323"/>
    </location>
</feature>
<evidence type="ECO:0000256" key="5">
    <source>
        <dbReference type="ARBA" id="ARBA00022692"/>
    </source>
</evidence>
<comment type="caution">
    <text evidence="11">The sequence shown here is derived from an EMBL/GenBank/DDBJ whole genome shotgun (WGS) entry which is preliminary data.</text>
</comment>
<organism evidence="11 12">
    <name type="scientific">Kitasatospora terrestris</name>
    <dbReference type="NCBI Taxonomy" id="258051"/>
    <lineage>
        <taxon>Bacteria</taxon>
        <taxon>Bacillati</taxon>
        <taxon>Actinomycetota</taxon>
        <taxon>Actinomycetes</taxon>
        <taxon>Kitasatosporales</taxon>
        <taxon>Streptomycetaceae</taxon>
        <taxon>Kitasatospora</taxon>
    </lineage>
</organism>
<accession>A0ABP9EAM9</accession>
<feature type="transmembrane region" description="Helical" evidence="9">
    <location>
        <begin position="27"/>
        <end position="45"/>
    </location>
</feature>
<feature type="region of interest" description="Disordered" evidence="8">
    <location>
        <begin position="1"/>
        <end position="22"/>
    </location>
</feature>
<evidence type="ECO:0000256" key="6">
    <source>
        <dbReference type="ARBA" id="ARBA00022989"/>
    </source>
</evidence>
<protein>
    <submittedName>
        <fullName evidence="11">Multidrug effflux MFS transporter</fullName>
    </submittedName>
</protein>
<dbReference type="PANTHER" id="PTHR23502">
    <property type="entry name" value="MAJOR FACILITATOR SUPERFAMILY"/>
    <property type="match status" value="1"/>
</dbReference>
<evidence type="ECO:0000256" key="7">
    <source>
        <dbReference type="ARBA" id="ARBA00023136"/>
    </source>
</evidence>
<dbReference type="Pfam" id="PF07690">
    <property type="entry name" value="MFS_1"/>
    <property type="match status" value="1"/>
</dbReference>
<feature type="transmembrane region" description="Helical" evidence="9">
    <location>
        <begin position="97"/>
        <end position="119"/>
    </location>
</feature>
<dbReference type="InterPro" id="IPR011701">
    <property type="entry name" value="MFS"/>
</dbReference>
<keyword evidence="5 9" id="KW-0812">Transmembrane</keyword>
<feature type="transmembrane region" description="Helical" evidence="9">
    <location>
        <begin position="125"/>
        <end position="142"/>
    </location>
</feature>
<evidence type="ECO:0000256" key="9">
    <source>
        <dbReference type="SAM" id="Phobius"/>
    </source>
</evidence>
<dbReference type="PROSITE" id="PS50850">
    <property type="entry name" value="MFS"/>
    <property type="match status" value="1"/>
</dbReference>
<feature type="transmembrane region" description="Helical" evidence="9">
    <location>
        <begin position="184"/>
        <end position="204"/>
    </location>
</feature>
<proteinExistence type="inferred from homology"/>
<evidence type="ECO:0000256" key="2">
    <source>
        <dbReference type="ARBA" id="ARBA00006236"/>
    </source>
</evidence>
<evidence type="ECO:0000313" key="11">
    <source>
        <dbReference type="EMBL" id="GAA4871068.1"/>
    </source>
</evidence>
<dbReference type="RefSeq" id="WP_345699774.1">
    <property type="nucleotide sequence ID" value="NZ_BAABIS010000001.1"/>
</dbReference>
<dbReference type="InterPro" id="IPR036259">
    <property type="entry name" value="MFS_trans_sf"/>
</dbReference>
<dbReference type="CDD" id="cd17320">
    <property type="entry name" value="MFS_MdfA_MDR_like"/>
    <property type="match status" value="1"/>
</dbReference>